<dbReference type="Pfam" id="PF02311">
    <property type="entry name" value="AraC_binding"/>
    <property type="match status" value="1"/>
</dbReference>
<evidence type="ECO:0000256" key="1">
    <source>
        <dbReference type="ARBA" id="ARBA00023015"/>
    </source>
</evidence>
<dbReference type="InterPro" id="IPR009057">
    <property type="entry name" value="Homeodomain-like_sf"/>
</dbReference>
<dbReference type="PRINTS" id="PR00032">
    <property type="entry name" value="HTHARAC"/>
</dbReference>
<keyword evidence="1" id="KW-0805">Transcription regulation</keyword>
<reference evidence="5 6" key="1">
    <citation type="submission" date="2018-05" db="EMBL/GenBank/DDBJ databases">
        <authorList>
            <person name="Goeker M."/>
            <person name="Huntemann M."/>
            <person name="Clum A."/>
            <person name="Pillay M."/>
            <person name="Palaniappan K."/>
            <person name="Varghese N."/>
            <person name="Mikhailova N."/>
            <person name="Stamatis D."/>
            <person name="Reddy T."/>
            <person name="Daum C."/>
            <person name="Shapiro N."/>
            <person name="Ivanova N."/>
            <person name="Kyrpides N."/>
            <person name="Woyke T."/>
        </authorList>
    </citation>
    <scope>NUCLEOTIDE SEQUENCE [LARGE SCALE GENOMIC DNA]</scope>
    <source>
        <strain evidence="5 6">DSM 26524</strain>
    </source>
</reference>
<keyword evidence="6" id="KW-1185">Reference proteome</keyword>
<dbReference type="AlphaFoldDB" id="A0AB73T5K6"/>
<evidence type="ECO:0000259" key="4">
    <source>
        <dbReference type="PROSITE" id="PS01124"/>
    </source>
</evidence>
<dbReference type="RefSeq" id="WP_109625743.1">
    <property type="nucleotide sequence ID" value="NZ_JANKBI010000008.1"/>
</dbReference>
<evidence type="ECO:0000256" key="2">
    <source>
        <dbReference type="ARBA" id="ARBA00023125"/>
    </source>
</evidence>
<dbReference type="GO" id="GO:0003700">
    <property type="term" value="F:DNA-binding transcription factor activity"/>
    <property type="evidence" value="ECO:0007669"/>
    <property type="project" value="InterPro"/>
</dbReference>
<protein>
    <submittedName>
        <fullName evidence="5">AraC-like DNA-binding protein</fullName>
    </submittedName>
</protein>
<dbReference type="InterPro" id="IPR003313">
    <property type="entry name" value="AraC-bd"/>
</dbReference>
<name>A0AB73T5K6_9FIRM</name>
<gene>
    <name evidence="5" type="ORF">C7383_10437</name>
</gene>
<dbReference type="PROSITE" id="PS00041">
    <property type="entry name" value="HTH_ARAC_FAMILY_1"/>
    <property type="match status" value="1"/>
</dbReference>
<accession>A0AB73T5K6</accession>
<dbReference type="SMART" id="SM00342">
    <property type="entry name" value="HTH_ARAC"/>
    <property type="match status" value="1"/>
</dbReference>
<dbReference type="Gene3D" id="2.60.120.10">
    <property type="entry name" value="Jelly Rolls"/>
    <property type="match status" value="1"/>
</dbReference>
<keyword evidence="2" id="KW-0238">DNA-binding</keyword>
<dbReference type="InterPro" id="IPR014710">
    <property type="entry name" value="RmlC-like_jellyroll"/>
</dbReference>
<dbReference type="Pfam" id="PF12833">
    <property type="entry name" value="HTH_18"/>
    <property type="match status" value="1"/>
</dbReference>
<dbReference type="EMBL" id="QGGY01000004">
    <property type="protein sequence ID" value="PWJ76592.1"/>
    <property type="molecule type" value="Genomic_DNA"/>
</dbReference>
<feature type="domain" description="HTH araC/xylS-type" evidence="4">
    <location>
        <begin position="194"/>
        <end position="292"/>
    </location>
</feature>
<dbReference type="SUPFAM" id="SSF46689">
    <property type="entry name" value="Homeodomain-like"/>
    <property type="match status" value="1"/>
</dbReference>
<dbReference type="Proteomes" id="UP000245412">
    <property type="component" value="Unassembled WGS sequence"/>
</dbReference>
<comment type="caution">
    <text evidence="5">The sequence shown here is derived from an EMBL/GenBank/DDBJ whole genome shotgun (WGS) entry which is preliminary data.</text>
</comment>
<dbReference type="InterPro" id="IPR018062">
    <property type="entry name" value="HTH_AraC-typ_CS"/>
</dbReference>
<dbReference type="InterPro" id="IPR020449">
    <property type="entry name" value="Tscrpt_reg_AraC-type_HTH"/>
</dbReference>
<dbReference type="PANTHER" id="PTHR43280">
    <property type="entry name" value="ARAC-FAMILY TRANSCRIPTIONAL REGULATOR"/>
    <property type="match status" value="1"/>
</dbReference>
<dbReference type="GO" id="GO:0043565">
    <property type="term" value="F:sequence-specific DNA binding"/>
    <property type="evidence" value="ECO:0007669"/>
    <property type="project" value="InterPro"/>
</dbReference>
<proteinExistence type="predicted"/>
<dbReference type="InterPro" id="IPR018060">
    <property type="entry name" value="HTH_AraC"/>
</dbReference>
<evidence type="ECO:0000313" key="6">
    <source>
        <dbReference type="Proteomes" id="UP000245412"/>
    </source>
</evidence>
<organism evidence="5 6">
    <name type="scientific">Murimonas intestini</name>
    <dbReference type="NCBI Taxonomy" id="1337051"/>
    <lineage>
        <taxon>Bacteria</taxon>
        <taxon>Bacillati</taxon>
        <taxon>Bacillota</taxon>
        <taxon>Clostridia</taxon>
        <taxon>Lachnospirales</taxon>
        <taxon>Lachnospiraceae</taxon>
        <taxon>Murimonas</taxon>
    </lineage>
</organism>
<dbReference type="PROSITE" id="PS01124">
    <property type="entry name" value="HTH_ARAC_FAMILY_2"/>
    <property type="match status" value="1"/>
</dbReference>
<evidence type="ECO:0000313" key="5">
    <source>
        <dbReference type="EMBL" id="PWJ76592.1"/>
    </source>
</evidence>
<keyword evidence="3" id="KW-0804">Transcription</keyword>
<dbReference type="InterPro" id="IPR037923">
    <property type="entry name" value="HTH-like"/>
</dbReference>
<dbReference type="SUPFAM" id="SSF51215">
    <property type="entry name" value="Regulatory protein AraC"/>
    <property type="match status" value="1"/>
</dbReference>
<dbReference type="Gene3D" id="1.10.10.60">
    <property type="entry name" value="Homeodomain-like"/>
    <property type="match status" value="2"/>
</dbReference>
<dbReference type="PANTHER" id="PTHR43280:SF28">
    <property type="entry name" value="HTH-TYPE TRANSCRIPTIONAL ACTIVATOR RHAS"/>
    <property type="match status" value="1"/>
</dbReference>
<evidence type="ECO:0000256" key="3">
    <source>
        <dbReference type="ARBA" id="ARBA00023163"/>
    </source>
</evidence>
<sequence length="298" mass="34558">MKELEIMKDDSEIVHYDRSGVPLYIRNARLSSYPNMRALCHWHEDLEFIRVFSGKMNYYVNGKSILLNENDCLMVNVRQMHYGYASDKTDCDFACILFHPNLFTGNKSLYQDYILPILNNQNLEYLHYTPDETGFPDVLQLLDRIISLKEQSVPGYEMEVIGIMHAFWNRILQHPEIIPPASSDKDRSDLAIQKNMVSYIYQHFSEKISLTDIAAAGNICRNKCCVIFRHYLQQSPIEFLNSYRLKVSCGLLKETADSITRIALSCGFNHLSYYSKLFLQNYGCTPSEYRCLYTAPGD</sequence>